<keyword evidence="2" id="KW-1185">Reference proteome</keyword>
<evidence type="ECO:0000313" key="2">
    <source>
        <dbReference type="Proteomes" id="UP001499910"/>
    </source>
</evidence>
<dbReference type="Proteomes" id="UP001499910">
    <property type="component" value="Unassembled WGS sequence"/>
</dbReference>
<reference evidence="2" key="1">
    <citation type="journal article" date="2019" name="Int. J. Syst. Evol. Microbiol.">
        <title>The Global Catalogue of Microorganisms (GCM) 10K type strain sequencing project: providing services to taxonomists for standard genome sequencing and annotation.</title>
        <authorList>
            <consortium name="The Broad Institute Genomics Platform"/>
            <consortium name="The Broad Institute Genome Sequencing Center for Infectious Disease"/>
            <person name="Wu L."/>
            <person name="Ma J."/>
        </authorList>
    </citation>
    <scope>NUCLEOTIDE SEQUENCE [LARGE SCALE GENOMIC DNA]</scope>
    <source>
        <strain evidence="2">JCM 18015</strain>
    </source>
</reference>
<evidence type="ECO:0008006" key="3">
    <source>
        <dbReference type="Google" id="ProtNLM"/>
    </source>
</evidence>
<evidence type="ECO:0000313" key="1">
    <source>
        <dbReference type="EMBL" id="GAA5070465.1"/>
    </source>
</evidence>
<organism evidence="1 2">
    <name type="scientific">[Roseibacterium] beibuensis</name>
    <dbReference type="NCBI Taxonomy" id="1193142"/>
    <lineage>
        <taxon>Bacteria</taxon>
        <taxon>Pseudomonadati</taxon>
        <taxon>Pseudomonadota</taxon>
        <taxon>Alphaproteobacteria</taxon>
        <taxon>Rhodobacterales</taxon>
        <taxon>Roseobacteraceae</taxon>
        <taxon>Roseicyclus</taxon>
    </lineage>
</organism>
<proteinExistence type="predicted"/>
<dbReference type="EMBL" id="BAABHW010000002">
    <property type="protein sequence ID" value="GAA5070465.1"/>
    <property type="molecule type" value="Genomic_DNA"/>
</dbReference>
<accession>A0ABP9L7D8</accession>
<protein>
    <recommendedName>
        <fullName evidence="3">SnoaL-like domain-containing protein</fullName>
    </recommendedName>
</protein>
<dbReference type="RefSeq" id="WP_259549902.1">
    <property type="nucleotide sequence ID" value="NZ_BAABHW010000002.1"/>
</dbReference>
<name>A0ABP9L7D8_9RHOB</name>
<gene>
    <name evidence="1" type="ORF">GCM10023209_13240</name>
</gene>
<comment type="caution">
    <text evidence="1">The sequence shown here is derived from an EMBL/GenBank/DDBJ whole genome shotgun (WGS) entry which is preliminary data.</text>
</comment>
<sequence length="142" mass="16276">MSADPAKIYQDFLDRTGDALLANDAAAFLDRIVLPHRIMTETETILIEDAATARRHFFGFAAALRSQGVDVYVRTVKRAERVAPDRIIGWHETFITSSGKLVAPRFENQVELIHRDGRWGSIWTRHFTRFVAWPDILPREGR</sequence>